<sequence length="330" mass="36540">MQGQDLGVLSSVALRTASGSIDEVLDLLRERRLVRGYPMRGTVFLGAARDLRWITELCSTGIVAQGRAAAEKSYGVGARELDSLREALHAHPAARGDGLTRAEYKELARKALPHLDHSQTGVIYRSLFQLIIEHDVVYSGWDGRDQRVALAEGILGPGLEELFEDRTAATAELMSRYFRTRGPATLADFRWWSKLKVSEIKKALPLLADDVDAVERDGDTVYVDTLLAERLPGMLKEAERPRLLPAFDEFILGYQDRLFAMTPKVHDVLVPRNRGVFRKAVVVGGTVRGAWTRSGSAGRRQLSMEAVATIPKSAAVPLRKRFEAYPFAVA</sequence>
<evidence type="ECO:0000313" key="1">
    <source>
        <dbReference type="EMBL" id="AHI22667.1"/>
    </source>
</evidence>
<protein>
    <recommendedName>
        <fullName evidence="3">Winged helix DNA-binding domain-containing protein</fullName>
    </recommendedName>
</protein>
<dbReference type="EMBL" id="CP004353">
    <property type="protein sequence ID" value="AHI22667.1"/>
    <property type="molecule type" value="Genomic_DNA"/>
</dbReference>
<evidence type="ECO:0008006" key="3">
    <source>
        <dbReference type="Google" id="ProtNLM"/>
    </source>
</evidence>
<proteinExistence type="predicted"/>
<dbReference type="PANTHER" id="PTHR38479:SF2">
    <property type="entry name" value="WINGED HELIX DNA-BINDING DOMAIN-CONTAINING PROTEIN"/>
    <property type="match status" value="1"/>
</dbReference>
<dbReference type="Pfam" id="PF06224">
    <property type="entry name" value="AlkZ-like"/>
    <property type="match status" value="1"/>
</dbReference>
<dbReference type="Proteomes" id="UP000019222">
    <property type="component" value="Chromosome"/>
</dbReference>
<dbReference type="InterPro" id="IPR009351">
    <property type="entry name" value="AlkZ-like"/>
</dbReference>
<dbReference type="KEGG" id="cvt:B843_06410"/>
<keyword evidence="2" id="KW-1185">Reference proteome</keyword>
<gene>
    <name evidence="1" type="ORF">B843_06410</name>
</gene>
<reference evidence="1 2" key="1">
    <citation type="submission" date="2013-02" db="EMBL/GenBank/DDBJ databases">
        <title>The complete genome sequence of Corynebacterium vitaeruminis DSM 20294.</title>
        <authorList>
            <person name="Ruckert C."/>
            <person name="Albersmeier A."/>
            <person name="Kalinowski J."/>
        </authorList>
    </citation>
    <scope>NUCLEOTIDE SEQUENCE [LARGE SCALE GENOMIC DNA]</scope>
    <source>
        <strain evidence="2">ATCC 10234</strain>
    </source>
</reference>
<accession>W5Y0C2</accession>
<evidence type="ECO:0000313" key="2">
    <source>
        <dbReference type="Proteomes" id="UP000019222"/>
    </source>
</evidence>
<dbReference type="STRING" id="1224164.B843_06410"/>
<dbReference type="eggNOG" id="COG3214">
    <property type="taxonomic scope" value="Bacteria"/>
</dbReference>
<organism evidence="1 2">
    <name type="scientific">Corynebacterium vitaeruminis DSM 20294</name>
    <dbReference type="NCBI Taxonomy" id="1224164"/>
    <lineage>
        <taxon>Bacteria</taxon>
        <taxon>Bacillati</taxon>
        <taxon>Actinomycetota</taxon>
        <taxon>Actinomycetes</taxon>
        <taxon>Mycobacteriales</taxon>
        <taxon>Corynebacteriaceae</taxon>
        <taxon>Corynebacterium</taxon>
    </lineage>
</organism>
<dbReference type="HOGENOM" id="CLU_047003_0_0_11"/>
<dbReference type="PATRIC" id="fig|1224164.3.peg.1288"/>
<name>W5Y0C2_9CORY</name>
<dbReference type="AlphaFoldDB" id="W5Y0C2"/>
<dbReference type="PANTHER" id="PTHR38479">
    <property type="entry name" value="LMO0824 PROTEIN"/>
    <property type="match status" value="1"/>
</dbReference>